<keyword evidence="7 13" id="KW-0378">Hydrolase</keyword>
<dbReference type="EMBL" id="CAJMWZ010006757">
    <property type="protein sequence ID" value="CAE6527032.1"/>
    <property type="molecule type" value="Genomic_DNA"/>
</dbReference>
<dbReference type="InterPro" id="IPR027268">
    <property type="entry name" value="Peptidase_M4/M1_CTD_sf"/>
</dbReference>
<sequence>MRLLCSVIALSFAYLASSIASPTRKSLRFGSRHPTARYVTRPHINSTLTFATDANPLDVARAFIRSHTESDYYIRNDSYTDKNTGITHVYVRQLFNGLEVADGNINLNIRDGRILSFGDSFFQGTVMPLDTFPLTFHAAYCAQYTTRSRSLSSGSQIPLYEKSRAKEDWYALHCDRPLAAVGQAAAANIHKDLYEPRRAALYFMIAAHPEPLVVDKLVRDFGAIIERMTLAHEHISLGQDIHQSTTISGLPGTVNPVKARMVYVQVPTGNETALYVTWRLEVEMADNWYEAYVSVREPSAIVSVIDWASDSSPPSHGGFLNALEAKLAHSRYTEAGAYKVWRWGINDPESGERTVEPASYDSLASPLGWHAIPRTSNPDGSPDWIGKGAGDHGAEYLNFTTTWGNNVFAQENWQASKDGWISHYRPEGGKDLAFAFEYGLLILAQVFAQENWQASKDGWISQYRPEGGKDLAFAFEYGAKDRLDTNYTSYSNLSITQLFYTSNMVHDLYYRYGFDEPAGNFQQDNFGQGGRGNDAIIANAQSGGGLNNAYFMAPPDGQHGRCHMYIWDTAIPYRDGSLDAGIVIHELTHGLSNRLTGGPDNAGCLPWGEGAGMGEGWGDFLATTIRSAEDYHDYAIGSWASNQPNGVRKYLYSKNMTVNPSMYSTLNDPEEWTLHDIGAVWAEILWVTMQRMIQTHGYSPTLFPPAPMENGSIPLDFYNRPQIQGDPLVPKHGNTLMLQLVILGMKLQPCRPSFFGARDAIILADQTLTGGENLCDLWAGFSSRGLGRDAAFIPDHTPWGGGEHIDGFAVPKECE</sequence>
<keyword evidence="5 12" id="KW-0479">Metal-binding</keyword>
<evidence type="ECO:0000313" key="16">
    <source>
        <dbReference type="Proteomes" id="UP000663850"/>
    </source>
</evidence>
<evidence type="ECO:0000256" key="5">
    <source>
        <dbReference type="ARBA" id="ARBA00022723"/>
    </source>
</evidence>
<dbReference type="GO" id="GO:0005615">
    <property type="term" value="C:extracellular space"/>
    <property type="evidence" value="ECO:0007669"/>
    <property type="project" value="InterPro"/>
</dbReference>
<feature type="active site" evidence="11">
    <location>
        <position position="586"/>
    </location>
</feature>
<comment type="similarity">
    <text evidence="2 13">Belongs to the peptidase M36 family.</text>
</comment>
<dbReference type="PANTHER" id="PTHR33478">
    <property type="entry name" value="EXTRACELLULAR METALLOPROTEINASE MEP"/>
    <property type="match status" value="1"/>
</dbReference>
<keyword evidence="10 13" id="KW-0865">Zymogen</keyword>
<protein>
    <recommendedName>
        <fullName evidence="13">Extracellular metalloproteinase</fullName>
        <ecNumber evidence="13">3.4.24.-</ecNumber>
    </recommendedName>
    <alternativeName>
        <fullName evidence="13">Fungalysin</fullName>
    </alternativeName>
</protein>
<feature type="signal peptide" evidence="13">
    <location>
        <begin position="1"/>
        <end position="20"/>
    </location>
</feature>
<evidence type="ECO:0000256" key="3">
    <source>
        <dbReference type="ARBA" id="ARBA00022525"/>
    </source>
</evidence>
<dbReference type="Pfam" id="PF07504">
    <property type="entry name" value="FTP"/>
    <property type="match status" value="1"/>
</dbReference>
<dbReference type="GO" id="GO:0008270">
    <property type="term" value="F:zinc ion binding"/>
    <property type="evidence" value="ECO:0007669"/>
    <property type="project" value="InterPro"/>
</dbReference>
<evidence type="ECO:0000256" key="6">
    <source>
        <dbReference type="ARBA" id="ARBA00022729"/>
    </source>
</evidence>
<keyword evidence="6 13" id="KW-0732">Signal</keyword>
<dbReference type="CDD" id="cd09596">
    <property type="entry name" value="M36"/>
    <property type="match status" value="1"/>
</dbReference>
<dbReference type="InterPro" id="IPR050371">
    <property type="entry name" value="Fungal_virulence_M36"/>
</dbReference>
<proteinExistence type="inferred from homology"/>
<dbReference type="InterPro" id="IPR001842">
    <property type="entry name" value="Peptidase_M36"/>
</dbReference>
<dbReference type="AlphaFoldDB" id="A0A8H3DI38"/>
<comment type="caution">
    <text evidence="15">The sequence shown here is derived from an EMBL/GenBank/DDBJ whole genome shotgun (WGS) entry which is preliminary data.</text>
</comment>
<dbReference type="PANTHER" id="PTHR33478:SF1">
    <property type="entry name" value="EXTRACELLULAR METALLOPROTEINASE MEP"/>
    <property type="match status" value="1"/>
</dbReference>
<evidence type="ECO:0000256" key="2">
    <source>
        <dbReference type="ARBA" id="ARBA00006006"/>
    </source>
</evidence>
<evidence type="ECO:0000256" key="1">
    <source>
        <dbReference type="ARBA" id="ARBA00004613"/>
    </source>
</evidence>
<feature type="domain" description="FTP" evidence="14">
    <location>
        <begin position="77"/>
        <end position="121"/>
    </location>
</feature>
<dbReference type="Proteomes" id="UP000663850">
    <property type="component" value="Unassembled WGS sequence"/>
</dbReference>
<dbReference type="Gene3D" id="3.10.170.10">
    <property type="match status" value="2"/>
</dbReference>
<keyword evidence="4 13" id="KW-0645">Protease</keyword>
<accession>A0A8H3DI38</accession>
<gene>
    <name evidence="15" type="ORF">RDB_LOCUS125131</name>
</gene>
<dbReference type="GO" id="GO:0006508">
    <property type="term" value="P:proteolysis"/>
    <property type="evidence" value="ECO:0007669"/>
    <property type="project" value="UniProtKB-KW"/>
</dbReference>
<evidence type="ECO:0000313" key="15">
    <source>
        <dbReference type="EMBL" id="CAE6527032.1"/>
    </source>
</evidence>
<evidence type="ECO:0000256" key="12">
    <source>
        <dbReference type="PIRSR" id="PIRSR601842-2"/>
    </source>
</evidence>
<dbReference type="SUPFAM" id="SSF55486">
    <property type="entry name" value="Metalloproteases ('zincins'), catalytic domain"/>
    <property type="match status" value="1"/>
</dbReference>
<dbReference type="GO" id="GO:0004222">
    <property type="term" value="F:metalloendopeptidase activity"/>
    <property type="evidence" value="ECO:0007669"/>
    <property type="project" value="InterPro"/>
</dbReference>
<evidence type="ECO:0000256" key="4">
    <source>
        <dbReference type="ARBA" id="ARBA00022670"/>
    </source>
</evidence>
<organism evidence="15 16">
    <name type="scientific">Rhizoctonia solani</name>
    <dbReference type="NCBI Taxonomy" id="456999"/>
    <lineage>
        <taxon>Eukaryota</taxon>
        <taxon>Fungi</taxon>
        <taxon>Dikarya</taxon>
        <taxon>Basidiomycota</taxon>
        <taxon>Agaricomycotina</taxon>
        <taxon>Agaricomycetes</taxon>
        <taxon>Cantharellales</taxon>
        <taxon>Ceratobasidiaceae</taxon>
        <taxon>Rhizoctonia</taxon>
    </lineage>
</organism>
<evidence type="ECO:0000256" key="7">
    <source>
        <dbReference type="ARBA" id="ARBA00022801"/>
    </source>
</evidence>
<dbReference type="OrthoDB" id="1856718at2759"/>
<keyword evidence="8 12" id="KW-0862">Zinc</keyword>
<feature type="binding site" evidence="12">
    <location>
        <position position="585"/>
    </location>
    <ligand>
        <name>Zn(2+)</name>
        <dbReference type="ChEBI" id="CHEBI:29105"/>
        <note>catalytic</note>
    </ligand>
</feature>
<evidence type="ECO:0000256" key="11">
    <source>
        <dbReference type="PIRSR" id="PIRSR601842-1"/>
    </source>
</evidence>
<evidence type="ECO:0000256" key="10">
    <source>
        <dbReference type="ARBA" id="ARBA00023145"/>
    </source>
</evidence>
<keyword evidence="9 13" id="KW-0482">Metalloprotease</keyword>
<evidence type="ECO:0000256" key="13">
    <source>
        <dbReference type="RuleBase" id="RU364017"/>
    </source>
</evidence>
<feature type="binding site" evidence="12">
    <location>
        <position position="589"/>
    </location>
    <ligand>
        <name>Zn(2+)</name>
        <dbReference type="ChEBI" id="CHEBI:29105"/>
        <note>catalytic</note>
    </ligand>
</feature>
<evidence type="ECO:0000256" key="8">
    <source>
        <dbReference type="ARBA" id="ARBA00022833"/>
    </source>
</evidence>
<dbReference type="Pfam" id="PF02128">
    <property type="entry name" value="Peptidase_M36"/>
    <property type="match status" value="2"/>
</dbReference>
<keyword evidence="3 13" id="KW-0964">Secreted</keyword>
<comment type="subcellular location">
    <subcellularLocation>
        <location evidence="1 13">Secreted</location>
    </subcellularLocation>
</comment>
<comment type="cofactor">
    <cofactor evidence="12">
        <name>Zn(2+)</name>
        <dbReference type="ChEBI" id="CHEBI:29105"/>
    </cofactor>
    <text evidence="12">Binds 1 zinc ion per subunit.</text>
</comment>
<feature type="binding site" evidence="12">
    <location>
        <position position="310"/>
    </location>
    <ligand>
        <name>Zn(2+)</name>
        <dbReference type="ChEBI" id="CHEBI:29105"/>
        <note>catalytic</note>
    </ligand>
</feature>
<name>A0A8H3DI38_9AGAM</name>
<evidence type="ECO:0000256" key="9">
    <source>
        <dbReference type="ARBA" id="ARBA00023049"/>
    </source>
</evidence>
<reference evidence="15" key="1">
    <citation type="submission" date="2021-01" db="EMBL/GenBank/DDBJ databases">
        <authorList>
            <person name="Kaushik A."/>
        </authorList>
    </citation>
    <scope>NUCLEOTIDE SEQUENCE</scope>
    <source>
        <strain evidence="15">Type strain: AG8-Rh-89/</strain>
    </source>
</reference>
<feature type="chain" id="PRO_5034371314" description="Extracellular metalloproteinase" evidence="13">
    <location>
        <begin position="21"/>
        <end position="815"/>
    </location>
</feature>
<dbReference type="EC" id="3.4.24.-" evidence="13"/>
<evidence type="ECO:0000259" key="14">
    <source>
        <dbReference type="Pfam" id="PF07504"/>
    </source>
</evidence>
<dbReference type="Gene3D" id="1.10.390.10">
    <property type="entry name" value="Neutral Protease Domain 2"/>
    <property type="match status" value="1"/>
</dbReference>
<dbReference type="InterPro" id="IPR011096">
    <property type="entry name" value="FTP_domain"/>
</dbReference>
<feature type="binding site" evidence="12">
    <location>
        <position position="615"/>
    </location>
    <ligand>
        <name>Zn(2+)</name>
        <dbReference type="ChEBI" id="CHEBI:29105"/>
        <note>catalytic</note>
    </ligand>
</feature>